<gene>
    <name evidence="6" type="primary">fixK</name>
    <name evidence="6" type="ORF">GCM10011342_20030</name>
</gene>
<dbReference type="RefSeq" id="WP_188158557.1">
    <property type="nucleotide sequence ID" value="NZ_BMGH01000001.1"/>
</dbReference>
<evidence type="ECO:0000259" key="4">
    <source>
        <dbReference type="PROSITE" id="PS50042"/>
    </source>
</evidence>
<dbReference type="InterPro" id="IPR018490">
    <property type="entry name" value="cNMP-bd_dom_sf"/>
</dbReference>
<dbReference type="Gene3D" id="1.10.10.10">
    <property type="entry name" value="Winged helix-like DNA-binding domain superfamily/Winged helix DNA-binding domain"/>
    <property type="match status" value="1"/>
</dbReference>
<dbReference type="PRINTS" id="PR00034">
    <property type="entry name" value="HTHCRP"/>
</dbReference>
<dbReference type="PROSITE" id="PS51063">
    <property type="entry name" value="HTH_CRP_2"/>
    <property type="match status" value="1"/>
</dbReference>
<dbReference type="InterPro" id="IPR012318">
    <property type="entry name" value="HTH_CRP"/>
</dbReference>
<dbReference type="SMART" id="SM00100">
    <property type="entry name" value="cNMP"/>
    <property type="match status" value="1"/>
</dbReference>
<dbReference type="CDD" id="cd00038">
    <property type="entry name" value="CAP_ED"/>
    <property type="match status" value="1"/>
</dbReference>
<dbReference type="InterPro" id="IPR036390">
    <property type="entry name" value="WH_DNA-bd_sf"/>
</dbReference>
<name>A0A8J2V6Y4_9PROT</name>
<evidence type="ECO:0000259" key="5">
    <source>
        <dbReference type="PROSITE" id="PS51063"/>
    </source>
</evidence>
<evidence type="ECO:0000256" key="2">
    <source>
        <dbReference type="ARBA" id="ARBA00023125"/>
    </source>
</evidence>
<keyword evidence="2" id="KW-0238">DNA-binding</keyword>
<dbReference type="InterPro" id="IPR000595">
    <property type="entry name" value="cNMP-bd_dom"/>
</dbReference>
<dbReference type="PROSITE" id="PS50042">
    <property type="entry name" value="CNMP_BINDING_3"/>
    <property type="match status" value="1"/>
</dbReference>
<feature type="domain" description="Cyclic nucleotide-binding" evidence="4">
    <location>
        <begin position="29"/>
        <end position="79"/>
    </location>
</feature>
<reference evidence="6" key="2">
    <citation type="submission" date="2020-09" db="EMBL/GenBank/DDBJ databases">
        <authorList>
            <person name="Sun Q."/>
            <person name="Zhou Y."/>
        </authorList>
    </citation>
    <scope>NUCLEOTIDE SEQUENCE</scope>
    <source>
        <strain evidence="6">CGMCC 1.12921</strain>
    </source>
</reference>
<keyword evidence="7" id="KW-1185">Reference proteome</keyword>
<organism evidence="6 7">
    <name type="scientific">Aquisalinus flavus</name>
    <dbReference type="NCBI Taxonomy" id="1526572"/>
    <lineage>
        <taxon>Bacteria</taxon>
        <taxon>Pseudomonadati</taxon>
        <taxon>Pseudomonadota</taxon>
        <taxon>Alphaproteobacteria</taxon>
        <taxon>Parvularculales</taxon>
        <taxon>Parvularculaceae</taxon>
        <taxon>Aquisalinus</taxon>
    </lineage>
</organism>
<dbReference type="GO" id="GO:0003700">
    <property type="term" value="F:DNA-binding transcription factor activity"/>
    <property type="evidence" value="ECO:0007669"/>
    <property type="project" value="TreeGrafter"/>
</dbReference>
<dbReference type="SUPFAM" id="SSF51206">
    <property type="entry name" value="cAMP-binding domain-like"/>
    <property type="match status" value="1"/>
</dbReference>
<reference evidence="6" key="1">
    <citation type="journal article" date="2014" name="Int. J. Syst. Evol. Microbiol.">
        <title>Complete genome sequence of Corynebacterium casei LMG S-19264T (=DSM 44701T), isolated from a smear-ripened cheese.</title>
        <authorList>
            <consortium name="US DOE Joint Genome Institute (JGI-PGF)"/>
            <person name="Walter F."/>
            <person name="Albersmeier A."/>
            <person name="Kalinowski J."/>
            <person name="Ruckert C."/>
        </authorList>
    </citation>
    <scope>NUCLEOTIDE SEQUENCE</scope>
    <source>
        <strain evidence="6">CGMCC 1.12921</strain>
    </source>
</reference>
<dbReference type="GO" id="GO:0003677">
    <property type="term" value="F:DNA binding"/>
    <property type="evidence" value="ECO:0007669"/>
    <property type="project" value="UniProtKB-KW"/>
</dbReference>
<dbReference type="Pfam" id="PF13545">
    <property type="entry name" value="HTH_Crp_2"/>
    <property type="match status" value="1"/>
</dbReference>
<protein>
    <submittedName>
        <fullName evidence="6">Transcriptional regulator</fullName>
    </submittedName>
</protein>
<evidence type="ECO:0000256" key="3">
    <source>
        <dbReference type="ARBA" id="ARBA00023163"/>
    </source>
</evidence>
<dbReference type="InterPro" id="IPR014710">
    <property type="entry name" value="RmlC-like_jellyroll"/>
</dbReference>
<dbReference type="Gene3D" id="2.60.120.10">
    <property type="entry name" value="Jelly Rolls"/>
    <property type="match status" value="1"/>
</dbReference>
<dbReference type="SUPFAM" id="SSF46785">
    <property type="entry name" value="Winged helix' DNA-binding domain"/>
    <property type="match status" value="1"/>
</dbReference>
<evidence type="ECO:0000313" key="7">
    <source>
        <dbReference type="Proteomes" id="UP000613582"/>
    </source>
</evidence>
<keyword evidence="3" id="KW-0804">Transcription</keyword>
<dbReference type="GO" id="GO:0005829">
    <property type="term" value="C:cytosol"/>
    <property type="evidence" value="ECO:0007669"/>
    <property type="project" value="TreeGrafter"/>
</dbReference>
<dbReference type="EMBL" id="BMGH01000001">
    <property type="protein sequence ID" value="GGD11228.1"/>
    <property type="molecule type" value="Genomic_DNA"/>
</dbReference>
<comment type="caution">
    <text evidence="6">The sequence shown here is derived from an EMBL/GenBank/DDBJ whole genome shotgun (WGS) entry which is preliminary data.</text>
</comment>
<dbReference type="AlphaFoldDB" id="A0A8J2V6Y4"/>
<dbReference type="InterPro" id="IPR036388">
    <property type="entry name" value="WH-like_DNA-bd_sf"/>
</dbReference>
<dbReference type="PANTHER" id="PTHR24567:SF75">
    <property type="entry name" value="FUMARATE AND NITRATE REDUCTION REGULATORY PROTEIN"/>
    <property type="match status" value="1"/>
</dbReference>
<evidence type="ECO:0000256" key="1">
    <source>
        <dbReference type="ARBA" id="ARBA00023015"/>
    </source>
</evidence>
<feature type="domain" description="HTH crp-type" evidence="5">
    <location>
        <begin position="141"/>
        <end position="211"/>
    </location>
</feature>
<dbReference type="CDD" id="cd00092">
    <property type="entry name" value="HTH_CRP"/>
    <property type="match status" value="1"/>
</dbReference>
<dbReference type="Pfam" id="PF00027">
    <property type="entry name" value="cNMP_binding"/>
    <property type="match status" value="1"/>
</dbReference>
<accession>A0A8J2V6Y4</accession>
<evidence type="ECO:0000313" key="6">
    <source>
        <dbReference type="EMBL" id="GGD11228.1"/>
    </source>
</evidence>
<dbReference type="InterPro" id="IPR050397">
    <property type="entry name" value="Env_Response_Regulators"/>
</dbReference>
<dbReference type="Proteomes" id="UP000613582">
    <property type="component" value="Unassembled WGS sequence"/>
</dbReference>
<dbReference type="PANTHER" id="PTHR24567">
    <property type="entry name" value="CRP FAMILY TRANSCRIPTIONAL REGULATORY PROTEIN"/>
    <property type="match status" value="1"/>
</dbReference>
<keyword evidence="1" id="KW-0805">Transcription regulation</keyword>
<proteinExistence type="predicted"/>
<sequence length="223" mass="24943">MAALQARLPMRNPVPLQPAPTIETASVIRRVKAGETIYFEGDAATCCYRVVTGFAKEYSILEDGKRQVLDFYGIGEMFGISQSESHLHTAEAITDCTLRCFQRDAWLHAVTASPDLSQKFMNTLMTRLHRSRERLTMLGRMSATARMALFLMRLAEEQNSEQDVRFPMSRQDIGDHLGLTIETVCRILTDMKRRGIITGSTARLFSIPDMDALGLLAHGDASI</sequence>
<dbReference type="SMART" id="SM00419">
    <property type="entry name" value="HTH_CRP"/>
    <property type="match status" value="1"/>
</dbReference>